<sequence length="114" mass="12547">MDQLAGFASKFVQNQGGNQDSYSNNNNNDNNNNNNNNFDGGNNGGNNNNFNNNNNSNSNSGNSEDYLDKALDNVESKYGMDPTKMRGINEKITDTARNEFESATGYDIPNKFSN</sequence>
<feature type="compositionally biased region" description="Low complexity" evidence="1">
    <location>
        <begin position="13"/>
        <end position="63"/>
    </location>
</feature>
<evidence type="ECO:0000256" key="1">
    <source>
        <dbReference type="SAM" id="MobiDB-lite"/>
    </source>
</evidence>
<dbReference type="Proteomes" id="UP000319663">
    <property type="component" value="Unassembled WGS sequence"/>
</dbReference>
<proteinExistence type="predicted"/>
<evidence type="ECO:0000313" key="3">
    <source>
        <dbReference type="Proteomes" id="UP000319663"/>
    </source>
</evidence>
<name>A0A507R197_MONPU</name>
<comment type="caution">
    <text evidence="2">The sequence shown here is derived from an EMBL/GenBank/DDBJ whole genome shotgun (WGS) entry which is preliminary data.</text>
</comment>
<protein>
    <submittedName>
        <fullName evidence="2">Uncharacterized protein</fullName>
    </submittedName>
</protein>
<gene>
    <name evidence="2" type="ORF">MPDQ_004347</name>
</gene>
<keyword evidence="3" id="KW-1185">Reference proteome</keyword>
<feature type="region of interest" description="Disordered" evidence="1">
    <location>
        <begin position="1"/>
        <end position="69"/>
    </location>
</feature>
<accession>A0A507R197</accession>
<organism evidence="2 3">
    <name type="scientific">Monascus purpureus</name>
    <name type="common">Red mold</name>
    <name type="synonym">Monascus anka</name>
    <dbReference type="NCBI Taxonomy" id="5098"/>
    <lineage>
        <taxon>Eukaryota</taxon>
        <taxon>Fungi</taxon>
        <taxon>Dikarya</taxon>
        <taxon>Ascomycota</taxon>
        <taxon>Pezizomycotina</taxon>
        <taxon>Eurotiomycetes</taxon>
        <taxon>Eurotiomycetidae</taxon>
        <taxon>Eurotiales</taxon>
        <taxon>Aspergillaceae</taxon>
        <taxon>Monascus</taxon>
    </lineage>
</organism>
<reference evidence="2 3" key="1">
    <citation type="submission" date="2019-06" db="EMBL/GenBank/DDBJ databases">
        <title>Wine fermentation using esterase from Monascus purpureus.</title>
        <authorList>
            <person name="Geng C."/>
            <person name="Zhang Y."/>
        </authorList>
    </citation>
    <scope>NUCLEOTIDE SEQUENCE [LARGE SCALE GENOMIC DNA]</scope>
    <source>
        <strain evidence="2">HQ1</strain>
    </source>
</reference>
<dbReference type="AlphaFoldDB" id="A0A507R197"/>
<dbReference type="EMBL" id="VIFY01000028">
    <property type="protein sequence ID" value="TQB74696.1"/>
    <property type="molecule type" value="Genomic_DNA"/>
</dbReference>
<evidence type="ECO:0000313" key="2">
    <source>
        <dbReference type="EMBL" id="TQB74696.1"/>
    </source>
</evidence>